<feature type="compositionally biased region" description="Low complexity" evidence="1">
    <location>
        <begin position="211"/>
        <end position="222"/>
    </location>
</feature>
<dbReference type="Proteomes" id="UP000572635">
    <property type="component" value="Unassembled WGS sequence"/>
</dbReference>
<feature type="region of interest" description="Disordered" evidence="1">
    <location>
        <begin position="202"/>
        <end position="347"/>
    </location>
</feature>
<keyword evidence="2" id="KW-1133">Transmembrane helix</keyword>
<dbReference type="RefSeq" id="WP_184391430.1">
    <property type="nucleotide sequence ID" value="NZ_BAAAJD010000099.1"/>
</dbReference>
<sequence>MSRPEEDMEHRAAHTRGAGDAGDGDQEEKKKINLSAPQVIAGGIATLTAATAASFLGVYGTILGAAVMSVMSTAGTAVTQHFLERSRDKAKEVVGAGLTVVHRGGPSDPSDPDAAAGPGRYRDPEATAVFGSVGTAGAADATRAMPSLGDPHRDGAGPERDEEPRTWWQRYRMLVIPAAVVFAGVMLVILVFELFTGRSLSDTVHGRDGHSSPSLMGGSSQSQEVDDEAPDTGATPGTGEDGGTAPQDGATTDPGTGGQGQPVDPETGTDPGTGGQQTLDPGTGDTGGTGDGGTGGTGGEQGQDGTGGTGEQEQDGTGGQGQQAPQGGTGGGSNGGAAPQSQDLGTG</sequence>
<protein>
    <submittedName>
        <fullName evidence="3">Uncharacterized protein</fullName>
    </submittedName>
</protein>
<keyword evidence="4" id="KW-1185">Reference proteome</keyword>
<evidence type="ECO:0000256" key="2">
    <source>
        <dbReference type="SAM" id="Phobius"/>
    </source>
</evidence>
<feature type="compositionally biased region" description="Basic and acidic residues" evidence="1">
    <location>
        <begin position="1"/>
        <end position="12"/>
    </location>
</feature>
<comment type="caution">
    <text evidence="3">The sequence shown here is derived from an EMBL/GenBank/DDBJ whole genome shotgun (WGS) entry which is preliminary data.</text>
</comment>
<feature type="region of interest" description="Disordered" evidence="1">
    <location>
        <begin position="100"/>
        <end position="121"/>
    </location>
</feature>
<feature type="compositionally biased region" description="Gly residues" evidence="1">
    <location>
        <begin position="284"/>
        <end position="335"/>
    </location>
</feature>
<feature type="transmembrane region" description="Helical" evidence="2">
    <location>
        <begin position="39"/>
        <end position="56"/>
    </location>
</feature>
<gene>
    <name evidence="3" type="ORF">HDA36_001853</name>
</gene>
<feature type="transmembrane region" description="Helical" evidence="2">
    <location>
        <begin position="174"/>
        <end position="195"/>
    </location>
</feature>
<feature type="region of interest" description="Disordered" evidence="1">
    <location>
        <begin position="1"/>
        <end position="29"/>
    </location>
</feature>
<organism evidence="3 4">
    <name type="scientific">Nocardiopsis composta</name>
    <dbReference type="NCBI Taxonomy" id="157465"/>
    <lineage>
        <taxon>Bacteria</taxon>
        <taxon>Bacillati</taxon>
        <taxon>Actinomycetota</taxon>
        <taxon>Actinomycetes</taxon>
        <taxon>Streptosporangiales</taxon>
        <taxon>Nocardiopsidaceae</taxon>
        <taxon>Nocardiopsis</taxon>
    </lineage>
</organism>
<reference evidence="3 4" key="1">
    <citation type="submission" date="2020-08" db="EMBL/GenBank/DDBJ databases">
        <title>Sequencing the genomes of 1000 actinobacteria strains.</title>
        <authorList>
            <person name="Klenk H.-P."/>
        </authorList>
    </citation>
    <scope>NUCLEOTIDE SEQUENCE [LARGE SCALE GENOMIC DNA]</scope>
    <source>
        <strain evidence="3 4">DSM 44551</strain>
    </source>
</reference>
<dbReference type="EMBL" id="JACHDB010000001">
    <property type="protein sequence ID" value="MBB5431769.1"/>
    <property type="molecule type" value="Genomic_DNA"/>
</dbReference>
<evidence type="ECO:0000256" key="1">
    <source>
        <dbReference type="SAM" id="MobiDB-lite"/>
    </source>
</evidence>
<feature type="compositionally biased region" description="Basic and acidic residues" evidence="1">
    <location>
        <begin position="150"/>
        <end position="162"/>
    </location>
</feature>
<keyword evidence="2" id="KW-0472">Membrane</keyword>
<dbReference type="AlphaFoldDB" id="A0A7W8VDB7"/>
<keyword evidence="2" id="KW-0812">Transmembrane</keyword>
<name>A0A7W8VDB7_9ACTN</name>
<feature type="compositionally biased region" description="Low complexity" evidence="1">
    <location>
        <begin position="261"/>
        <end position="283"/>
    </location>
</feature>
<accession>A0A7W8VDB7</accession>
<evidence type="ECO:0000313" key="3">
    <source>
        <dbReference type="EMBL" id="MBB5431769.1"/>
    </source>
</evidence>
<proteinExistence type="predicted"/>
<feature type="region of interest" description="Disordered" evidence="1">
    <location>
        <begin position="141"/>
        <end position="162"/>
    </location>
</feature>
<evidence type="ECO:0000313" key="4">
    <source>
        <dbReference type="Proteomes" id="UP000572635"/>
    </source>
</evidence>